<dbReference type="Proteomes" id="UP000789901">
    <property type="component" value="Unassembled WGS sequence"/>
</dbReference>
<gene>
    <name evidence="1" type="ORF">GMARGA_LOCUS31375</name>
</gene>
<dbReference type="Gene3D" id="3.30.420.10">
    <property type="entry name" value="Ribonuclease H-like superfamily/Ribonuclease H"/>
    <property type="match status" value="1"/>
</dbReference>
<name>A0ABN7WIH8_GIGMA</name>
<proteinExistence type="predicted"/>
<keyword evidence="2" id="KW-1185">Reference proteome</keyword>
<organism evidence="1 2">
    <name type="scientific">Gigaspora margarita</name>
    <dbReference type="NCBI Taxonomy" id="4874"/>
    <lineage>
        <taxon>Eukaryota</taxon>
        <taxon>Fungi</taxon>
        <taxon>Fungi incertae sedis</taxon>
        <taxon>Mucoromycota</taxon>
        <taxon>Glomeromycotina</taxon>
        <taxon>Glomeromycetes</taxon>
        <taxon>Diversisporales</taxon>
        <taxon>Gigasporaceae</taxon>
        <taxon>Gigaspora</taxon>
    </lineage>
</organism>
<sequence length="80" mass="9570">MEAVVLWYRDISPISGLHGIRKNDIIFQQDNNSKHIATNTKVWFYYNEIDDLDELWEVIQKVWAEIDMDYLNKLIDSIPQ</sequence>
<dbReference type="InterPro" id="IPR036397">
    <property type="entry name" value="RNaseH_sf"/>
</dbReference>
<comment type="caution">
    <text evidence="1">The sequence shown here is derived from an EMBL/GenBank/DDBJ whole genome shotgun (WGS) entry which is preliminary data.</text>
</comment>
<evidence type="ECO:0000313" key="1">
    <source>
        <dbReference type="EMBL" id="CAG8833082.1"/>
    </source>
</evidence>
<reference evidence="1 2" key="1">
    <citation type="submission" date="2021-06" db="EMBL/GenBank/DDBJ databases">
        <authorList>
            <person name="Kallberg Y."/>
            <person name="Tangrot J."/>
            <person name="Rosling A."/>
        </authorList>
    </citation>
    <scope>NUCLEOTIDE SEQUENCE [LARGE SCALE GENOMIC DNA]</scope>
    <source>
        <strain evidence="1 2">120-4 pot B 10/14</strain>
    </source>
</reference>
<protein>
    <submittedName>
        <fullName evidence="1">30036_t:CDS:1</fullName>
    </submittedName>
</protein>
<accession>A0ABN7WIH8</accession>
<evidence type="ECO:0000313" key="2">
    <source>
        <dbReference type="Proteomes" id="UP000789901"/>
    </source>
</evidence>
<dbReference type="EMBL" id="CAJVQB010046670">
    <property type="protein sequence ID" value="CAG8833082.1"/>
    <property type="molecule type" value="Genomic_DNA"/>
</dbReference>